<evidence type="ECO:0000256" key="1">
    <source>
        <dbReference type="ARBA" id="ARBA00004141"/>
    </source>
</evidence>
<evidence type="ECO:0000313" key="8">
    <source>
        <dbReference type="Proteomes" id="UP000230750"/>
    </source>
</evidence>
<evidence type="ECO:0000256" key="6">
    <source>
        <dbReference type="SAM" id="Phobius"/>
    </source>
</evidence>
<dbReference type="Pfam" id="PF07264">
    <property type="entry name" value="EI24"/>
    <property type="match status" value="1"/>
</dbReference>
<keyword evidence="8" id="KW-1185">Reference proteome</keyword>
<dbReference type="InterPro" id="IPR059112">
    <property type="entry name" value="CysZ/EI24"/>
</dbReference>
<proteinExistence type="inferred from homology"/>
<organism evidence="7 8">
    <name type="scientific">Stichopus japonicus</name>
    <name type="common">Sea cucumber</name>
    <dbReference type="NCBI Taxonomy" id="307972"/>
    <lineage>
        <taxon>Eukaryota</taxon>
        <taxon>Metazoa</taxon>
        <taxon>Echinodermata</taxon>
        <taxon>Eleutherozoa</taxon>
        <taxon>Echinozoa</taxon>
        <taxon>Holothuroidea</taxon>
        <taxon>Aspidochirotacea</taxon>
        <taxon>Aspidochirotida</taxon>
        <taxon>Stichopodidae</taxon>
        <taxon>Apostichopus</taxon>
    </lineage>
</organism>
<keyword evidence="5 6" id="KW-0472">Membrane</keyword>
<feature type="transmembrane region" description="Helical" evidence="6">
    <location>
        <begin position="50"/>
        <end position="70"/>
    </location>
</feature>
<dbReference type="PANTHER" id="PTHR21389">
    <property type="entry name" value="P53 INDUCED PROTEIN"/>
    <property type="match status" value="1"/>
</dbReference>
<sequence length="204" mass="22760">MHKIFQCCALNGGVFWLSLVAFNGAILPLLHFTTGLIVGQDTSHGLIWSWVSWLMSSIFGAFLGATCLSPEPDIADAAYRKSRGRPQLPNLSRLIADLLFSVLMQVIFLLQSMLVSKIPISGVGQIISLLHVCLLYSLYAFEYKWFNMGWEVHQRVRYLETNWPYFAGFGLPLAVLTHLPSSFLASGTVFAVLFPLFIISGKRS</sequence>
<evidence type="ECO:0000256" key="5">
    <source>
        <dbReference type="ARBA" id="ARBA00023136"/>
    </source>
</evidence>
<accession>A0A2G8JEK6</accession>
<dbReference type="STRING" id="307972.A0A2G8JEK6"/>
<feature type="transmembrane region" description="Helical" evidence="6">
    <location>
        <begin position="91"/>
        <end position="110"/>
    </location>
</feature>
<feature type="transmembrane region" description="Helical" evidence="6">
    <location>
        <begin position="162"/>
        <end position="177"/>
    </location>
</feature>
<dbReference type="EMBL" id="MRZV01002254">
    <property type="protein sequence ID" value="PIK34187.1"/>
    <property type="molecule type" value="Genomic_DNA"/>
</dbReference>
<protein>
    <submittedName>
        <fullName evidence="7">Putative etoposide-induced protein 2.4</fullName>
    </submittedName>
</protein>
<comment type="subcellular location">
    <subcellularLocation>
        <location evidence="1">Membrane</location>
        <topology evidence="1">Multi-pass membrane protein</topology>
    </subcellularLocation>
</comment>
<keyword evidence="4 6" id="KW-1133">Transmembrane helix</keyword>
<dbReference type="OrthoDB" id="266518at2759"/>
<name>A0A2G8JEK6_STIJA</name>
<comment type="similarity">
    <text evidence="2">Belongs to the EI24 family.</text>
</comment>
<feature type="transmembrane region" description="Helical" evidence="6">
    <location>
        <begin position="7"/>
        <end position="30"/>
    </location>
</feature>
<gene>
    <name evidence="7" type="ORF">BSL78_28986</name>
</gene>
<comment type="caution">
    <text evidence="7">The sequence shown here is derived from an EMBL/GenBank/DDBJ whole genome shotgun (WGS) entry which is preliminary data.</text>
</comment>
<evidence type="ECO:0000256" key="3">
    <source>
        <dbReference type="ARBA" id="ARBA00022692"/>
    </source>
</evidence>
<evidence type="ECO:0000256" key="2">
    <source>
        <dbReference type="ARBA" id="ARBA00010970"/>
    </source>
</evidence>
<evidence type="ECO:0000313" key="7">
    <source>
        <dbReference type="EMBL" id="PIK34187.1"/>
    </source>
</evidence>
<reference evidence="7 8" key="1">
    <citation type="journal article" date="2017" name="PLoS Biol.">
        <title>The sea cucumber genome provides insights into morphological evolution and visceral regeneration.</title>
        <authorList>
            <person name="Zhang X."/>
            <person name="Sun L."/>
            <person name="Yuan J."/>
            <person name="Sun Y."/>
            <person name="Gao Y."/>
            <person name="Zhang L."/>
            <person name="Li S."/>
            <person name="Dai H."/>
            <person name="Hamel J.F."/>
            <person name="Liu C."/>
            <person name="Yu Y."/>
            <person name="Liu S."/>
            <person name="Lin W."/>
            <person name="Guo K."/>
            <person name="Jin S."/>
            <person name="Xu P."/>
            <person name="Storey K.B."/>
            <person name="Huan P."/>
            <person name="Zhang T."/>
            <person name="Zhou Y."/>
            <person name="Zhang J."/>
            <person name="Lin C."/>
            <person name="Li X."/>
            <person name="Xing L."/>
            <person name="Huo D."/>
            <person name="Sun M."/>
            <person name="Wang L."/>
            <person name="Mercier A."/>
            <person name="Li F."/>
            <person name="Yang H."/>
            <person name="Xiang J."/>
        </authorList>
    </citation>
    <scope>NUCLEOTIDE SEQUENCE [LARGE SCALE GENOMIC DNA]</scope>
    <source>
        <strain evidence="7">Shaxun</strain>
        <tissue evidence="7">Muscle</tissue>
    </source>
</reference>
<dbReference type="PANTHER" id="PTHR21389:SF0">
    <property type="entry name" value="ETOPOSIDE-INDUCED PROTEIN 2.4 HOMOLOG"/>
    <property type="match status" value="1"/>
</dbReference>
<feature type="transmembrane region" description="Helical" evidence="6">
    <location>
        <begin position="183"/>
        <end position="201"/>
    </location>
</feature>
<dbReference type="Proteomes" id="UP000230750">
    <property type="component" value="Unassembled WGS sequence"/>
</dbReference>
<evidence type="ECO:0000256" key="4">
    <source>
        <dbReference type="ARBA" id="ARBA00022989"/>
    </source>
</evidence>
<dbReference type="AlphaFoldDB" id="A0A2G8JEK6"/>
<dbReference type="GO" id="GO:0016020">
    <property type="term" value="C:membrane"/>
    <property type="evidence" value="ECO:0007669"/>
    <property type="project" value="UniProtKB-SubCell"/>
</dbReference>
<dbReference type="GO" id="GO:0005783">
    <property type="term" value="C:endoplasmic reticulum"/>
    <property type="evidence" value="ECO:0007669"/>
    <property type="project" value="TreeGrafter"/>
</dbReference>
<keyword evidence="3 6" id="KW-0812">Transmembrane</keyword>
<feature type="transmembrane region" description="Helical" evidence="6">
    <location>
        <begin position="122"/>
        <end position="141"/>
    </location>
</feature>
<dbReference type="GO" id="GO:0016236">
    <property type="term" value="P:macroautophagy"/>
    <property type="evidence" value="ECO:0007669"/>
    <property type="project" value="TreeGrafter"/>
</dbReference>